<dbReference type="Gene3D" id="3.10.100.10">
    <property type="entry name" value="Mannose-Binding Protein A, subunit A"/>
    <property type="match status" value="2"/>
</dbReference>
<evidence type="ECO:0000259" key="3">
    <source>
        <dbReference type="PROSITE" id="PS50041"/>
    </source>
</evidence>
<accession>A0ABN8RY88</accession>
<dbReference type="PROSITE" id="PS00109">
    <property type="entry name" value="PROTEIN_KINASE_TYR"/>
    <property type="match status" value="1"/>
</dbReference>
<dbReference type="PROSITE" id="PS50011">
    <property type="entry name" value="PROTEIN_KINASE_DOM"/>
    <property type="match status" value="1"/>
</dbReference>
<keyword evidence="1" id="KW-0472">Membrane</keyword>
<dbReference type="PANTHER" id="PTHR24416">
    <property type="entry name" value="TYROSINE-PROTEIN KINASE RECEPTOR"/>
    <property type="match status" value="1"/>
</dbReference>
<dbReference type="SMART" id="SM00219">
    <property type="entry name" value="TyrKc"/>
    <property type="match status" value="1"/>
</dbReference>
<evidence type="ECO:0000256" key="1">
    <source>
        <dbReference type="SAM" id="Phobius"/>
    </source>
</evidence>
<reference evidence="4 5" key="1">
    <citation type="submission" date="2022-05" db="EMBL/GenBank/DDBJ databases">
        <authorList>
            <consortium name="Genoscope - CEA"/>
            <person name="William W."/>
        </authorList>
    </citation>
    <scope>NUCLEOTIDE SEQUENCE [LARGE SCALE GENOMIC DNA]</scope>
</reference>
<feature type="transmembrane region" description="Helical" evidence="1">
    <location>
        <begin position="290"/>
        <end position="313"/>
    </location>
</feature>
<gene>
    <name evidence="4" type="ORF">PLOB_00030241</name>
</gene>
<dbReference type="InterPro" id="IPR050122">
    <property type="entry name" value="RTK"/>
</dbReference>
<proteinExistence type="predicted"/>
<name>A0ABN8RY88_9CNID</name>
<evidence type="ECO:0000313" key="4">
    <source>
        <dbReference type="EMBL" id="CAH3184442.1"/>
    </source>
</evidence>
<dbReference type="SUPFAM" id="SSF56112">
    <property type="entry name" value="Protein kinase-like (PK-like)"/>
    <property type="match status" value="1"/>
</dbReference>
<dbReference type="Gene3D" id="3.30.200.20">
    <property type="entry name" value="Phosphorylase Kinase, domain 1"/>
    <property type="match status" value="1"/>
</dbReference>
<dbReference type="Pfam" id="PF07714">
    <property type="entry name" value="PK_Tyr_Ser-Thr"/>
    <property type="match status" value="1"/>
</dbReference>
<dbReference type="PANTHER" id="PTHR24416:SF583">
    <property type="entry name" value="RECEPTOR PROTEIN-TYROSINE KINASE"/>
    <property type="match status" value="1"/>
</dbReference>
<feature type="domain" description="Protein kinase" evidence="2">
    <location>
        <begin position="340"/>
        <end position="665"/>
    </location>
</feature>
<keyword evidence="1" id="KW-1133">Transmembrane helix</keyword>
<dbReference type="EMBL" id="CALNXK010000387">
    <property type="protein sequence ID" value="CAH3184442.1"/>
    <property type="molecule type" value="Genomic_DNA"/>
</dbReference>
<dbReference type="InterPro" id="IPR011009">
    <property type="entry name" value="Kinase-like_dom_sf"/>
</dbReference>
<organism evidence="4 5">
    <name type="scientific">Porites lobata</name>
    <dbReference type="NCBI Taxonomy" id="104759"/>
    <lineage>
        <taxon>Eukaryota</taxon>
        <taxon>Metazoa</taxon>
        <taxon>Cnidaria</taxon>
        <taxon>Anthozoa</taxon>
        <taxon>Hexacorallia</taxon>
        <taxon>Scleractinia</taxon>
        <taxon>Fungiina</taxon>
        <taxon>Poritidae</taxon>
        <taxon>Porites</taxon>
    </lineage>
</organism>
<feature type="domain" description="C-type lectin" evidence="3">
    <location>
        <begin position="10"/>
        <end position="122"/>
    </location>
</feature>
<keyword evidence="1" id="KW-0812">Transmembrane</keyword>
<comment type="caution">
    <text evidence="4">The sequence shown here is derived from an EMBL/GenBank/DDBJ whole genome shotgun (WGS) entry which is preliminary data.</text>
</comment>
<dbReference type="CDD" id="cd00117">
    <property type="entry name" value="TFP"/>
    <property type="match status" value="1"/>
</dbReference>
<dbReference type="InterPro" id="IPR008266">
    <property type="entry name" value="Tyr_kinase_AS"/>
</dbReference>
<dbReference type="InterPro" id="IPR020635">
    <property type="entry name" value="Tyr_kinase_cat_dom"/>
</dbReference>
<evidence type="ECO:0008006" key="6">
    <source>
        <dbReference type="Google" id="ProtNLM"/>
    </source>
</evidence>
<sequence length="665" mass="75639">LECPEEWSEFEGFCYKVMDRLGYQRRFAWSTALSGCFGFGGDLLSISNEKEMKFAHDMAFKDANRTSVWIGLAYRHQKGGYVWNNGESFDISVSVQRLNMWRIVHENKCVEILKNSWNLTECCKENKRFICQRPKGPLACPAGWFFNGVSCYKENGNGTWEGARQGCTVSGGDIVKVDDENEKRFLIHFMEVTGLKKTNLDVSTVCYEHPSRNYSVPIKVSCTFPENLCFKYDNTTANGEQVTIQGCISADQCRQFDGHHLHCCEGDLCNSVKNTTIPEPENPTRATSKVIYISLGITSAFLLLSVAIVVWCYRKKKLKTIERSPDSQPSDKWEMVPEQIEFEGELGRGEFGVVYKATVRKRDEMEALVTETSKWPSSSTKTKAPQVVAVKVLHDDPSDAQIEEFMFEIEQMKLLGSHKNVVSMVGCCTLEEKMFLVIEYVPCGDLLTWLRRRRKKVRKSLQRAQVTMEMISLRQSGDPNDMAFAFNNEAMDDEHSAHKEQVNIAQQSDKDAVVEVIPSTSAKNQEENFRTKQLFLFAWQIAKGMNHLAENNLVHRDLAARNVLVGHDNQIKVSDFGLMRQIYEDVSSSAKSKKLPVKWMAPEALYQGLYTTKSDVWSFGVVLWEMATLGGVPYPTLTNSELYRLLGTGYRMERPDMCSDDVYVS</sequence>
<evidence type="ECO:0000259" key="2">
    <source>
        <dbReference type="PROSITE" id="PS50011"/>
    </source>
</evidence>
<dbReference type="InterPro" id="IPR001304">
    <property type="entry name" value="C-type_lectin-like"/>
</dbReference>
<dbReference type="Proteomes" id="UP001159405">
    <property type="component" value="Unassembled WGS sequence"/>
</dbReference>
<feature type="non-terminal residue" evidence="4">
    <location>
        <position position="1"/>
    </location>
</feature>
<dbReference type="SUPFAM" id="SSF56436">
    <property type="entry name" value="C-type lectin-like"/>
    <property type="match status" value="2"/>
</dbReference>
<dbReference type="Gene3D" id="1.10.510.10">
    <property type="entry name" value="Transferase(Phosphotransferase) domain 1"/>
    <property type="match status" value="1"/>
</dbReference>
<dbReference type="InterPro" id="IPR045860">
    <property type="entry name" value="Snake_toxin-like_sf"/>
</dbReference>
<dbReference type="InterPro" id="IPR016186">
    <property type="entry name" value="C-type_lectin-like/link_sf"/>
</dbReference>
<dbReference type="CDD" id="cd00192">
    <property type="entry name" value="PTKc"/>
    <property type="match status" value="1"/>
</dbReference>
<dbReference type="CDD" id="cd00037">
    <property type="entry name" value="CLECT"/>
    <property type="match status" value="1"/>
</dbReference>
<dbReference type="PROSITE" id="PS50041">
    <property type="entry name" value="C_TYPE_LECTIN_2"/>
    <property type="match status" value="1"/>
</dbReference>
<keyword evidence="5" id="KW-1185">Reference proteome</keyword>
<dbReference type="InterPro" id="IPR016187">
    <property type="entry name" value="CTDL_fold"/>
</dbReference>
<dbReference type="SMART" id="SM00034">
    <property type="entry name" value="CLECT"/>
    <property type="match status" value="2"/>
</dbReference>
<dbReference type="InterPro" id="IPR000719">
    <property type="entry name" value="Prot_kinase_dom"/>
</dbReference>
<dbReference type="SUPFAM" id="SSF57302">
    <property type="entry name" value="Snake toxin-like"/>
    <property type="match status" value="1"/>
</dbReference>
<evidence type="ECO:0000313" key="5">
    <source>
        <dbReference type="Proteomes" id="UP001159405"/>
    </source>
</evidence>
<dbReference type="Pfam" id="PF00059">
    <property type="entry name" value="Lectin_C"/>
    <property type="match status" value="1"/>
</dbReference>
<protein>
    <recommendedName>
        <fullName evidence="6">Protein kinase domain-containing protein</fullName>
    </recommendedName>
</protein>
<dbReference type="InterPro" id="IPR001245">
    <property type="entry name" value="Ser-Thr/Tyr_kinase_cat_dom"/>
</dbReference>